<organism evidence="1">
    <name type="scientific">Spirodela intermedia</name>
    <name type="common">Intermediate duckweed</name>
    <dbReference type="NCBI Taxonomy" id="51605"/>
    <lineage>
        <taxon>Eukaryota</taxon>
        <taxon>Viridiplantae</taxon>
        <taxon>Streptophyta</taxon>
        <taxon>Embryophyta</taxon>
        <taxon>Tracheophyta</taxon>
        <taxon>Spermatophyta</taxon>
        <taxon>Magnoliopsida</taxon>
        <taxon>Liliopsida</taxon>
        <taxon>Araceae</taxon>
        <taxon>Lemnoideae</taxon>
        <taxon>Spirodela</taxon>
    </lineage>
</organism>
<keyword evidence="2" id="KW-1185">Reference proteome</keyword>
<dbReference type="AlphaFoldDB" id="A0A7I8JS25"/>
<reference evidence="1 2" key="1">
    <citation type="submission" date="2019-12" db="EMBL/GenBank/DDBJ databases">
        <authorList>
            <person name="Scholz U."/>
            <person name="Mascher M."/>
            <person name="Fiebig A."/>
        </authorList>
    </citation>
    <scope>NUCLEOTIDE SEQUENCE</scope>
</reference>
<accession>A0A7I8JS25</accession>
<dbReference type="EMBL" id="LR743604">
    <property type="protein sequence ID" value="CAA2633863.1"/>
    <property type="molecule type" value="Genomic_DNA"/>
</dbReference>
<protein>
    <submittedName>
        <fullName evidence="1">Uncharacterized protein</fullName>
    </submittedName>
</protein>
<evidence type="ECO:0000313" key="1">
    <source>
        <dbReference type="EMBL" id="CAA2633863.1"/>
    </source>
</evidence>
<sequence length="115" mass="12447">MSTRLQPTQTSPASPSWAARACSCRPSWNHPSSVLAEITPLKVNWSGENPASSISRNSSTASSGDPYCAHREIICVQATTFLFGILSNTLRAERRSRFLAKRSISAQPTQTPAAK</sequence>
<gene>
    <name evidence="1" type="ORF">SI7747_17019340</name>
</gene>
<proteinExistence type="predicted"/>
<dbReference type="EMBL" id="CACRZD030000017">
    <property type="protein sequence ID" value="CAA6672924.1"/>
    <property type="molecule type" value="Genomic_DNA"/>
</dbReference>
<evidence type="ECO:0000313" key="2">
    <source>
        <dbReference type="Proteomes" id="UP001189122"/>
    </source>
</evidence>
<dbReference type="Proteomes" id="UP001189122">
    <property type="component" value="Unassembled WGS sequence"/>
</dbReference>
<name>A0A7I8JS25_SPIIN</name>